<protein>
    <submittedName>
        <fullName evidence="1">Uncharacterized protein</fullName>
    </submittedName>
</protein>
<dbReference type="AlphaFoldDB" id="A0A0A9EHG7"/>
<proteinExistence type="predicted"/>
<accession>A0A0A9EHG7</accession>
<organism evidence="1">
    <name type="scientific">Arundo donax</name>
    <name type="common">Giant reed</name>
    <name type="synonym">Donax arundinaceus</name>
    <dbReference type="NCBI Taxonomy" id="35708"/>
    <lineage>
        <taxon>Eukaryota</taxon>
        <taxon>Viridiplantae</taxon>
        <taxon>Streptophyta</taxon>
        <taxon>Embryophyta</taxon>
        <taxon>Tracheophyta</taxon>
        <taxon>Spermatophyta</taxon>
        <taxon>Magnoliopsida</taxon>
        <taxon>Liliopsida</taxon>
        <taxon>Poales</taxon>
        <taxon>Poaceae</taxon>
        <taxon>PACMAD clade</taxon>
        <taxon>Arundinoideae</taxon>
        <taxon>Arundineae</taxon>
        <taxon>Arundo</taxon>
    </lineage>
</organism>
<evidence type="ECO:0000313" key="1">
    <source>
        <dbReference type="EMBL" id="JAD98468.1"/>
    </source>
</evidence>
<reference evidence="1" key="2">
    <citation type="journal article" date="2015" name="Data Brief">
        <title>Shoot transcriptome of the giant reed, Arundo donax.</title>
        <authorList>
            <person name="Barrero R.A."/>
            <person name="Guerrero F.D."/>
            <person name="Moolhuijzen P."/>
            <person name="Goolsby J.A."/>
            <person name="Tidwell J."/>
            <person name="Bellgard S.E."/>
            <person name="Bellgard M.I."/>
        </authorList>
    </citation>
    <scope>NUCLEOTIDE SEQUENCE</scope>
    <source>
        <tissue evidence="1">Shoot tissue taken approximately 20 cm above the soil surface</tissue>
    </source>
</reference>
<sequence length="36" mass="4394">MEKIVMIVSEWPKLQQLIHWYWQELHTISSCLNVPL</sequence>
<name>A0A0A9EHG7_ARUDO</name>
<dbReference type="EMBL" id="GBRH01199427">
    <property type="protein sequence ID" value="JAD98468.1"/>
    <property type="molecule type" value="Transcribed_RNA"/>
</dbReference>
<reference evidence="1" key="1">
    <citation type="submission" date="2014-09" db="EMBL/GenBank/DDBJ databases">
        <authorList>
            <person name="Magalhaes I.L.F."/>
            <person name="Oliveira U."/>
            <person name="Santos F.R."/>
            <person name="Vidigal T.H.D.A."/>
            <person name="Brescovit A.D."/>
            <person name="Santos A.J."/>
        </authorList>
    </citation>
    <scope>NUCLEOTIDE SEQUENCE</scope>
    <source>
        <tissue evidence="1">Shoot tissue taken approximately 20 cm above the soil surface</tissue>
    </source>
</reference>